<name>A0A8J5L847_ZINOF</name>
<dbReference type="SUPFAM" id="SSF81382">
    <property type="entry name" value="Skp1 dimerisation domain-like"/>
    <property type="match status" value="2"/>
</dbReference>
<sequence length="253" mass="28293">MDKKKITLLSSDGEAFEVDAAVAMVSKTIEHMVEFDCAEDTIPLPNVTSRILVKIIEYCQKHVLDDPAKSSDDKEKLKSWDDKFVKVDRDTLFELMLAANYMDIKGLLNLSCQSIADMIIGKTPEEVRKMFNIKNDFTPEEEEKIPENYMDIKGLLDLSCQSVADMITGKTPNNFTPEEEENVSCARSLPYLNCTFLPALVFVFSSSGFSSYDIQAVAVPGRGLQYQAAADNAKSWSALISRKSQARIGRGRH</sequence>
<organism evidence="6 7">
    <name type="scientific">Zingiber officinale</name>
    <name type="common">Ginger</name>
    <name type="synonym">Amomum zingiber</name>
    <dbReference type="NCBI Taxonomy" id="94328"/>
    <lineage>
        <taxon>Eukaryota</taxon>
        <taxon>Viridiplantae</taxon>
        <taxon>Streptophyta</taxon>
        <taxon>Embryophyta</taxon>
        <taxon>Tracheophyta</taxon>
        <taxon>Spermatophyta</taxon>
        <taxon>Magnoliopsida</taxon>
        <taxon>Liliopsida</taxon>
        <taxon>Zingiberales</taxon>
        <taxon>Zingiberaceae</taxon>
        <taxon>Zingiber</taxon>
    </lineage>
</organism>
<comment type="caution">
    <text evidence="6">The sequence shown here is derived from an EMBL/GenBank/DDBJ whole genome shotgun (WGS) entry which is preliminary data.</text>
</comment>
<dbReference type="UniPathway" id="UPA00143"/>
<evidence type="ECO:0000256" key="2">
    <source>
        <dbReference type="ARBA" id="ARBA00009993"/>
    </source>
</evidence>
<comment type="similarity">
    <text evidence="2">Belongs to the SKP1 family.</text>
</comment>
<dbReference type="GO" id="GO:0009867">
    <property type="term" value="P:jasmonic acid mediated signaling pathway"/>
    <property type="evidence" value="ECO:0007669"/>
    <property type="project" value="UniProtKB-ARBA"/>
</dbReference>
<feature type="domain" description="SKP1 component POZ" evidence="5">
    <location>
        <begin position="4"/>
        <end position="63"/>
    </location>
</feature>
<evidence type="ECO:0000313" key="6">
    <source>
        <dbReference type="EMBL" id="KAG6508775.1"/>
    </source>
</evidence>
<protein>
    <submittedName>
        <fullName evidence="6">Uncharacterized protein</fullName>
    </submittedName>
</protein>
<dbReference type="PANTHER" id="PTHR11165">
    <property type="entry name" value="SKP1"/>
    <property type="match status" value="1"/>
</dbReference>
<dbReference type="InterPro" id="IPR001232">
    <property type="entry name" value="SKP1-like"/>
</dbReference>
<comment type="pathway">
    <text evidence="1">Protein modification; protein ubiquitination.</text>
</comment>
<dbReference type="GO" id="GO:0016567">
    <property type="term" value="P:protein ubiquitination"/>
    <property type="evidence" value="ECO:0007669"/>
    <property type="project" value="UniProtKB-UniPathway"/>
</dbReference>
<feature type="domain" description="SKP1 component dimerisation" evidence="4">
    <location>
        <begin position="153"/>
        <end position="181"/>
    </location>
</feature>
<proteinExistence type="inferred from homology"/>
<dbReference type="InterPro" id="IPR016897">
    <property type="entry name" value="SKP1"/>
</dbReference>
<reference evidence="6 7" key="1">
    <citation type="submission" date="2020-08" db="EMBL/GenBank/DDBJ databases">
        <title>Plant Genome Project.</title>
        <authorList>
            <person name="Zhang R.-G."/>
        </authorList>
    </citation>
    <scope>NUCLEOTIDE SEQUENCE [LARGE SCALE GENOMIC DNA]</scope>
    <source>
        <tissue evidence="6">Rhizome</tissue>
    </source>
</reference>
<evidence type="ECO:0000313" key="7">
    <source>
        <dbReference type="Proteomes" id="UP000734854"/>
    </source>
</evidence>
<dbReference type="InterPro" id="IPR036296">
    <property type="entry name" value="SKP1-like_dim_sf"/>
</dbReference>
<dbReference type="FunFam" id="3.30.710.10:FF:000026">
    <property type="entry name" value="E3 ubiquitin ligase complex SCF subunit"/>
    <property type="match status" value="1"/>
</dbReference>
<dbReference type="InterPro" id="IPR016073">
    <property type="entry name" value="Skp1_comp_POZ"/>
</dbReference>
<dbReference type="Pfam" id="PF01466">
    <property type="entry name" value="Skp1"/>
    <property type="match status" value="2"/>
</dbReference>
<evidence type="ECO:0000259" key="4">
    <source>
        <dbReference type="Pfam" id="PF01466"/>
    </source>
</evidence>
<accession>A0A8J5L847</accession>
<keyword evidence="3" id="KW-0833">Ubl conjugation pathway</keyword>
<evidence type="ECO:0000259" key="5">
    <source>
        <dbReference type="Pfam" id="PF03931"/>
    </source>
</evidence>
<dbReference type="GO" id="GO:0006511">
    <property type="term" value="P:ubiquitin-dependent protein catabolic process"/>
    <property type="evidence" value="ECO:0007669"/>
    <property type="project" value="InterPro"/>
</dbReference>
<dbReference type="SMART" id="SM00512">
    <property type="entry name" value="Skp1"/>
    <property type="match status" value="1"/>
</dbReference>
<dbReference type="InterPro" id="IPR011333">
    <property type="entry name" value="SKP1/BTB/POZ_sf"/>
</dbReference>
<dbReference type="SUPFAM" id="SSF54695">
    <property type="entry name" value="POZ domain"/>
    <property type="match status" value="1"/>
</dbReference>
<dbReference type="InterPro" id="IPR016072">
    <property type="entry name" value="Skp1_comp_dimer"/>
</dbReference>
<gene>
    <name evidence="6" type="ORF">ZIOFF_034156</name>
</gene>
<dbReference type="Proteomes" id="UP000734854">
    <property type="component" value="Unassembled WGS sequence"/>
</dbReference>
<keyword evidence="7" id="KW-1185">Reference proteome</keyword>
<dbReference type="EMBL" id="JACMSC010000009">
    <property type="protein sequence ID" value="KAG6508775.1"/>
    <property type="molecule type" value="Genomic_DNA"/>
</dbReference>
<feature type="domain" description="SKP1 component dimerisation" evidence="4">
    <location>
        <begin position="105"/>
        <end position="147"/>
    </location>
</feature>
<evidence type="ECO:0000256" key="1">
    <source>
        <dbReference type="ARBA" id="ARBA00004906"/>
    </source>
</evidence>
<dbReference type="Gene3D" id="3.30.710.10">
    <property type="entry name" value="Potassium Channel Kv1.1, Chain A"/>
    <property type="match status" value="2"/>
</dbReference>
<evidence type="ECO:0000256" key="3">
    <source>
        <dbReference type="ARBA" id="ARBA00022786"/>
    </source>
</evidence>
<dbReference type="AlphaFoldDB" id="A0A8J5L847"/>
<dbReference type="CDD" id="cd18322">
    <property type="entry name" value="BTB_POZ_SKP1"/>
    <property type="match status" value="1"/>
</dbReference>
<dbReference type="Pfam" id="PF03931">
    <property type="entry name" value="Skp1_POZ"/>
    <property type="match status" value="1"/>
</dbReference>